<evidence type="ECO:0000313" key="3">
    <source>
        <dbReference type="Proteomes" id="UP000799302"/>
    </source>
</evidence>
<feature type="region of interest" description="Disordered" evidence="1">
    <location>
        <begin position="657"/>
        <end position="694"/>
    </location>
</feature>
<feature type="region of interest" description="Disordered" evidence="1">
    <location>
        <begin position="909"/>
        <end position="928"/>
    </location>
</feature>
<evidence type="ECO:0000313" key="2">
    <source>
        <dbReference type="EMBL" id="KAF2668999.1"/>
    </source>
</evidence>
<dbReference type="AlphaFoldDB" id="A0A6A6U9R8"/>
<protein>
    <submittedName>
        <fullName evidence="2">Uncharacterized protein</fullName>
    </submittedName>
</protein>
<organism evidence="2 3">
    <name type="scientific">Microthyrium microscopicum</name>
    <dbReference type="NCBI Taxonomy" id="703497"/>
    <lineage>
        <taxon>Eukaryota</taxon>
        <taxon>Fungi</taxon>
        <taxon>Dikarya</taxon>
        <taxon>Ascomycota</taxon>
        <taxon>Pezizomycotina</taxon>
        <taxon>Dothideomycetes</taxon>
        <taxon>Dothideomycetes incertae sedis</taxon>
        <taxon>Microthyriales</taxon>
        <taxon>Microthyriaceae</taxon>
        <taxon>Microthyrium</taxon>
    </lineage>
</organism>
<feature type="compositionally biased region" description="Polar residues" evidence="1">
    <location>
        <begin position="209"/>
        <end position="228"/>
    </location>
</feature>
<feature type="compositionally biased region" description="Polar residues" evidence="1">
    <location>
        <begin position="1"/>
        <end position="15"/>
    </location>
</feature>
<dbReference type="EMBL" id="MU004235">
    <property type="protein sequence ID" value="KAF2668999.1"/>
    <property type="molecule type" value="Genomic_DNA"/>
</dbReference>
<keyword evidence="3" id="KW-1185">Reference proteome</keyword>
<feature type="region of interest" description="Disordered" evidence="1">
    <location>
        <begin position="1"/>
        <end position="21"/>
    </location>
</feature>
<evidence type="ECO:0000256" key="1">
    <source>
        <dbReference type="SAM" id="MobiDB-lite"/>
    </source>
</evidence>
<sequence length="1017" mass="109538">MDFHTSASGAQSNAGAPSFRLPMRPASNLNLGAGQLANGSWPLHSVTGQYGDSNGGGSTMSTPQSHSQPQPAQTGQHFNQQVPSGTNGFGNHIQHQDNHNSNTSLQQLPLSSQGNGGVNSQHQFGTVGHAMDQSHAHAGHLHNPTPYANGAGLGAPGLSFTQGNYQAPVDGAQSGQQQFFTPSNFQQLPNHSNHSNQHNVNQSFHHNALSQQPTAQTGNSNTNQSYHNHAQHEHPDAHRTRLYRFVQFSNQWKEDARLDLIRTLCKTDQDALVNFGLLSKSLAHQLLHPEMAQSKVAMASKASKLKPGRYREKRKLTRWTPEKLMETLSAIWHAYRCKMIELPMDWLAQEIDSSPTAIAQMFDRRHQRKQSRAKSIKQLENGGWEEIEFIVEEMDGPSDSGSEDDPAEEPAKSVKKELASAHESSSATTDGLPPLKKSKHTKCIVTNRRPAKSTPSRTPIVKRSAARKPAGLRVSTDTKAATVNGQQETSRAAQGVSNSTQFQNNFNGGSTTPGFAPLSATAPPQGLLSYSNTYALPGQYFNQPGTPIPSQNNGTVNYNQSFPPGSPAMSYVSAHGSTASMANQSFPPNPWSTYSMNDFGAANAANAAYQSNEHMGNVMNSSYGHPSQQDSRHATPLEGLRYSNAYADATASPFVSNAAPHHRRHDSVTSQTFKGKAPVKKSSSPPVCDQKPVARPSNMATHLNVPLGAIRHNGQFDPNFPTVSLPMGYGTHMQSANADMNSQAGAQFFAASPPQDDELTFISANAVQQPPPSAGLQWEANAAAQLSAFNAGHNVDSHWASANGAQNTDIEMASQAFVSPAHTVTNSPVDMNDQNGQQFHHNGFTNANVNHHSVPTIEATEQGHGNAAFVEQANHSSSPREVADTHEESLFQAANGPTNAAEQDSSAGFDEYFNMDGGATDSQVPSDDPNALSMFPSSNTEDAGQNWSSDAAHYGNEYSDNWLADHGDHDMGASSSGFFQESAGNGMLSNDMGAAMFQDSYSNFTHEELNQEPSYSY</sequence>
<feature type="region of interest" description="Disordered" evidence="1">
    <location>
        <begin position="209"/>
        <end position="237"/>
    </location>
</feature>
<proteinExistence type="predicted"/>
<dbReference type="Proteomes" id="UP000799302">
    <property type="component" value="Unassembled WGS sequence"/>
</dbReference>
<name>A0A6A6U9R8_9PEZI</name>
<feature type="region of interest" description="Disordered" evidence="1">
    <location>
        <begin position="395"/>
        <end position="496"/>
    </location>
</feature>
<reference evidence="2" key="1">
    <citation type="journal article" date="2020" name="Stud. Mycol.">
        <title>101 Dothideomycetes genomes: a test case for predicting lifestyles and emergence of pathogens.</title>
        <authorList>
            <person name="Haridas S."/>
            <person name="Albert R."/>
            <person name="Binder M."/>
            <person name="Bloem J."/>
            <person name="Labutti K."/>
            <person name="Salamov A."/>
            <person name="Andreopoulos B."/>
            <person name="Baker S."/>
            <person name="Barry K."/>
            <person name="Bills G."/>
            <person name="Bluhm B."/>
            <person name="Cannon C."/>
            <person name="Castanera R."/>
            <person name="Culley D."/>
            <person name="Daum C."/>
            <person name="Ezra D."/>
            <person name="Gonzalez J."/>
            <person name="Henrissat B."/>
            <person name="Kuo A."/>
            <person name="Liang C."/>
            <person name="Lipzen A."/>
            <person name="Lutzoni F."/>
            <person name="Magnuson J."/>
            <person name="Mondo S."/>
            <person name="Nolan M."/>
            <person name="Ohm R."/>
            <person name="Pangilinan J."/>
            <person name="Park H.-J."/>
            <person name="Ramirez L."/>
            <person name="Alfaro M."/>
            <person name="Sun H."/>
            <person name="Tritt A."/>
            <person name="Yoshinaga Y."/>
            <person name="Zwiers L.-H."/>
            <person name="Turgeon B."/>
            <person name="Goodwin S."/>
            <person name="Spatafora J."/>
            <person name="Crous P."/>
            <person name="Grigoriev I."/>
        </authorList>
    </citation>
    <scope>NUCLEOTIDE SEQUENCE</scope>
    <source>
        <strain evidence="2">CBS 115976</strain>
    </source>
</reference>
<feature type="compositionally biased region" description="Acidic residues" evidence="1">
    <location>
        <begin position="395"/>
        <end position="408"/>
    </location>
</feature>
<feature type="compositionally biased region" description="Polar residues" evidence="1">
    <location>
        <begin position="475"/>
        <end position="496"/>
    </location>
</feature>
<feature type="non-terminal residue" evidence="2">
    <location>
        <position position="1"/>
    </location>
</feature>
<accession>A0A6A6U9R8</accession>
<feature type="compositionally biased region" description="Polar residues" evidence="1">
    <location>
        <begin position="99"/>
        <end position="124"/>
    </location>
</feature>
<feature type="region of interest" description="Disordered" evidence="1">
    <location>
        <begin position="44"/>
        <end position="154"/>
    </location>
</feature>
<feature type="compositionally biased region" description="Basic and acidic residues" evidence="1">
    <location>
        <begin position="409"/>
        <end position="420"/>
    </location>
</feature>
<gene>
    <name evidence="2" type="ORF">BT63DRAFT_439748</name>
</gene>
<feature type="compositionally biased region" description="Polar residues" evidence="1">
    <location>
        <begin position="59"/>
        <end position="86"/>
    </location>
</feature>